<dbReference type="GO" id="GO:0004726">
    <property type="term" value="F:non-membrane spanning protein tyrosine phosphatase activity"/>
    <property type="evidence" value="ECO:0007669"/>
    <property type="project" value="TreeGrafter"/>
</dbReference>
<dbReference type="InterPro" id="IPR029021">
    <property type="entry name" value="Prot-tyrosine_phosphatase-like"/>
</dbReference>
<dbReference type="GO" id="GO:0030154">
    <property type="term" value="P:cell differentiation"/>
    <property type="evidence" value="ECO:0007669"/>
    <property type="project" value="TreeGrafter"/>
</dbReference>
<dbReference type="GO" id="GO:0000278">
    <property type="term" value="P:mitotic cell cycle"/>
    <property type="evidence" value="ECO:0007669"/>
    <property type="project" value="TreeGrafter"/>
</dbReference>
<dbReference type="SUPFAM" id="SSF52799">
    <property type="entry name" value="(Phosphotyrosine protein) phosphatases II"/>
    <property type="match status" value="1"/>
</dbReference>
<evidence type="ECO:0000256" key="4">
    <source>
        <dbReference type="SAM" id="MobiDB-lite"/>
    </source>
</evidence>
<dbReference type="Gene3D" id="3.90.190.10">
    <property type="entry name" value="Protein tyrosine phosphatase superfamily"/>
    <property type="match status" value="1"/>
</dbReference>
<reference evidence="5" key="3">
    <citation type="submission" date="2025-09" db="UniProtKB">
        <authorList>
            <consortium name="Ensembl"/>
        </authorList>
    </citation>
    <scope>IDENTIFICATION</scope>
</reference>
<accession>A0A4W5RFG4</accession>
<evidence type="ECO:0000256" key="1">
    <source>
        <dbReference type="ARBA" id="ARBA00013064"/>
    </source>
</evidence>
<feature type="region of interest" description="Disordered" evidence="4">
    <location>
        <begin position="44"/>
        <end position="90"/>
    </location>
</feature>
<dbReference type="EC" id="3.1.3.48" evidence="1"/>
<organism evidence="5 6">
    <name type="scientific">Hucho hucho</name>
    <name type="common">huchen</name>
    <dbReference type="NCBI Taxonomy" id="62062"/>
    <lineage>
        <taxon>Eukaryota</taxon>
        <taxon>Metazoa</taxon>
        <taxon>Chordata</taxon>
        <taxon>Craniata</taxon>
        <taxon>Vertebrata</taxon>
        <taxon>Euteleostomi</taxon>
        <taxon>Actinopterygii</taxon>
        <taxon>Neopterygii</taxon>
        <taxon>Teleostei</taxon>
        <taxon>Protacanthopterygii</taxon>
        <taxon>Salmoniformes</taxon>
        <taxon>Salmonidae</taxon>
        <taxon>Salmoninae</taxon>
        <taxon>Hucho</taxon>
    </lineage>
</organism>
<reference evidence="6" key="1">
    <citation type="submission" date="2018-06" db="EMBL/GenBank/DDBJ databases">
        <title>Genome assembly of Danube salmon.</title>
        <authorList>
            <person name="Macqueen D.J."/>
            <person name="Gundappa M.K."/>
        </authorList>
    </citation>
    <scope>NUCLEOTIDE SEQUENCE [LARGE SCALE GENOMIC DNA]</scope>
</reference>
<keyword evidence="3" id="KW-0904">Protein phosphatase</keyword>
<dbReference type="Proteomes" id="UP000314982">
    <property type="component" value="Unassembled WGS sequence"/>
</dbReference>
<reference evidence="5" key="2">
    <citation type="submission" date="2025-08" db="UniProtKB">
        <authorList>
            <consortium name="Ensembl"/>
        </authorList>
    </citation>
    <scope>IDENTIFICATION</scope>
</reference>
<dbReference type="STRING" id="62062.ENSHHUP00000084718"/>
<dbReference type="GO" id="GO:0035556">
    <property type="term" value="P:intracellular signal transduction"/>
    <property type="evidence" value="ECO:0007669"/>
    <property type="project" value="TreeGrafter"/>
</dbReference>
<proteinExistence type="predicted"/>
<dbReference type="AlphaFoldDB" id="A0A4W5RFG4"/>
<evidence type="ECO:0000256" key="2">
    <source>
        <dbReference type="ARBA" id="ARBA00022801"/>
    </source>
</evidence>
<evidence type="ECO:0000256" key="3">
    <source>
        <dbReference type="ARBA" id="ARBA00022912"/>
    </source>
</evidence>
<dbReference type="PANTHER" id="PTHR46257:SF4">
    <property type="entry name" value="TYROSINE-PROTEIN PHOSPHATASE NON-RECEPTOR TYPE 6"/>
    <property type="match status" value="1"/>
</dbReference>
<name>A0A4W5RFG4_9TELE</name>
<sequence length="90" mass="10408">MVRDQRSGMVQTEAQYKFIYLAVSEYIEASKTYNKGAETEYGNLQFKHQPASRKVSKNKEKELYGNIAKGKKDVKKQKSEEKKSGSVRKR</sequence>
<dbReference type="Ensembl" id="ENSHHUT00000087369.1">
    <property type="protein sequence ID" value="ENSHHUP00000084718.1"/>
    <property type="gene ID" value="ENSHHUG00000049108.1"/>
</dbReference>
<evidence type="ECO:0000313" key="5">
    <source>
        <dbReference type="Ensembl" id="ENSHHUP00000084718.1"/>
    </source>
</evidence>
<keyword evidence="6" id="KW-1185">Reference proteome</keyword>
<dbReference type="GO" id="GO:0001784">
    <property type="term" value="F:phosphotyrosine residue binding"/>
    <property type="evidence" value="ECO:0007669"/>
    <property type="project" value="TreeGrafter"/>
</dbReference>
<dbReference type="InterPro" id="IPR052123">
    <property type="entry name" value="Non-rcpt_Tyr_Phosphatase"/>
</dbReference>
<protein>
    <recommendedName>
        <fullName evidence="1">protein-tyrosine-phosphatase</fullName>
        <ecNumber evidence="1">3.1.3.48</ecNumber>
    </recommendedName>
</protein>
<dbReference type="PANTHER" id="PTHR46257">
    <property type="entry name" value="TYROSINE-PROTEIN PHOSPHATASE CORKSCREW"/>
    <property type="match status" value="1"/>
</dbReference>
<keyword evidence="2" id="KW-0378">Hydrolase</keyword>
<evidence type="ECO:0000313" key="6">
    <source>
        <dbReference type="Proteomes" id="UP000314982"/>
    </source>
</evidence>
<dbReference type="GO" id="GO:0005737">
    <property type="term" value="C:cytoplasm"/>
    <property type="evidence" value="ECO:0007669"/>
    <property type="project" value="TreeGrafter"/>
</dbReference>